<dbReference type="GO" id="GO:0016301">
    <property type="term" value="F:kinase activity"/>
    <property type="evidence" value="ECO:0007669"/>
    <property type="project" value="UniProtKB-KW"/>
</dbReference>
<dbReference type="GO" id="GO:0008982">
    <property type="term" value="F:protein-N(PI)-phosphohistidine-sugar phosphotransferase activity"/>
    <property type="evidence" value="ECO:0007669"/>
    <property type="project" value="InterPro"/>
</dbReference>
<keyword evidence="10 13" id="KW-0472">Membrane</keyword>
<evidence type="ECO:0000256" key="1">
    <source>
        <dbReference type="ARBA" id="ARBA00004651"/>
    </source>
</evidence>
<evidence type="ECO:0000259" key="15">
    <source>
        <dbReference type="PROSITE" id="PS51103"/>
    </source>
</evidence>
<dbReference type="EMBL" id="RKMF01000013">
    <property type="protein sequence ID" value="ROZ62301.1"/>
    <property type="molecule type" value="Genomic_DNA"/>
</dbReference>
<evidence type="ECO:0000256" key="2">
    <source>
        <dbReference type="ARBA" id="ARBA00022448"/>
    </source>
</evidence>
<dbReference type="Pfam" id="PF00367">
    <property type="entry name" value="PTS_EIIB"/>
    <property type="match status" value="2"/>
</dbReference>
<feature type="transmembrane region" description="Helical" evidence="13">
    <location>
        <begin position="455"/>
        <end position="478"/>
    </location>
</feature>
<dbReference type="InterPro" id="IPR036878">
    <property type="entry name" value="Glu_permease_IIB"/>
</dbReference>
<name>A0A3N3ZNB2_9MICC</name>
<dbReference type="Proteomes" id="UP000270616">
    <property type="component" value="Unassembled WGS sequence"/>
</dbReference>
<dbReference type="PANTHER" id="PTHR30175">
    <property type="entry name" value="PHOSPHOTRANSFERASE SYSTEM TRANSPORT PROTEIN"/>
    <property type="match status" value="1"/>
</dbReference>
<evidence type="ECO:0000256" key="5">
    <source>
        <dbReference type="ARBA" id="ARBA00022679"/>
    </source>
</evidence>
<keyword evidence="7 13" id="KW-0812">Transmembrane</keyword>
<dbReference type="Pfam" id="PF02378">
    <property type="entry name" value="PTS_EIIC"/>
    <property type="match status" value="1"/>
</dbReference>
<organism evidence="16 17">
    <name type="scientific">Kocuria soli</name>
    <dbReference type="NCBI Taxonomy" id="2485125"/>
    <lineage>
        <taxon>Bacteria</taxon>
        <taxon>Bacillati</taxon>
        <taxon>Actinomycetota</taxon>
        <taxon>Actinomycetes</taxon>
        <taxon>Micrococcales</taxon>
        <taxon>Micrococcaceae</taxon>
        <taxon>Kocuria</taxon>
    </lineage>
</organism>
<dbReference type="InterPro" id="IPR001996">
    <property type="entry name" value="PTS_IIB_1"/>
</dbReference>
<dbReference type="InterPro" id="IPR003352">
    <property type="entry name" value="PTS_EIIC"/>
</dbReference>
<evidence type="ECO:0000256" key="12">
    <source>
        <dbReference type="SAM" id="MobiDB-lite"/>
    </source>
</evidence>
<evidence type="ECO:0000313" key="16">
    <source>
        <dbReference type="EMBL" id="ROZ62301.1"/>
    </source>
</evidence>
<dbReference type="FunFam" id="3.30.1360.60:FF:000001">
    <property type="entry name" value="PTS system glucose-specific IIBC component PtsG"/>
    <property type="match status" value="1"/>
</dbReference>
<evidence type="ECO:0000256" key="10">
    <source>
        <dbReference type="ARBA" id="ARBA00023136"/>
    </source>
</evidence>
<keyword evidence="5" id="KW-0808">Transferase</keyword>
<evidence type="ECO:0000256" key="8">
    <source>
        <dbReference type="ARBA" id="ARBA00022777"/>
    </source>
</evidence>
<feature type="transmembrane region" description="Helical" evidence="13">
    <location>
        <begin position="125"/>
        <end position="149"/>
    </location>
</feature>
<feature type="transmembrane region" description="Helical" evidence="13">
    <location>
        <begin position="311"/>
        <end position="328"/>
    </location>
</feature>
<feature type="compositionally biased region" description="Basic and acidic residues" evidence="12">
    <location>
        <begin position="542"/>
        <end position="552"/>
    </location>
</feature>
<reference evidence="16 17" key="1">
    <citation type="submission" date="2018-10" db="EMBL/GenBank/DDBJ databases">
        <title>Kocuria sp. M5W7-7, whole genome shotgun sequence.</title>
        <authorList>
            <person name="Tuo L."/>
        </authorList>
    </citation>
    <scope>NUCLEOTIDE SEQUENCE [LARGE SCALE GENOMIC DNA]</scope>
    <source>
        <strain evidence="16 17">M5W7-7</strain>
    </source>
</reference>
<feature type="transmembrane region" description="Helical" evidence="13">
    <location>
        <begin position="359"/>
        <end position="376"/>
    </location>
</feature>
<dbReference type="RefSeq" id="WP_123825798.1">
    <property type="nucleotide sequence ID" value="NZ_RKMF01000013.1"/>
</dbReference>
<evidence type="ECO:0000256" key="6">
    <source>
        <dbReference type="ARBA" id="ARBA00022683"/>
    </source>
</evidence>
<proteinExistence type="predicted"/>
<feature type="domain" description="PTS EIIC type-1" evidence="15">
    <location>
        <begin position="116"/>
        <end position="490"/>
    </location>
</feature>
<keyword evidence="9 13" id="KW-1133">Transmembrane helix</keyword>
<dbReference type="PROSITE" id="PS01035">
    <property type="entry name" value="PTS_EIIB_TYPE_1_CYS"/>
    <property type="match status" value="1"/>
</dbReference>
<evidence type="ECO:0000256" key="9">
    <source>
        <dbReference type="ARBA" id="ARBA00022989"/>
    </source>
</evidence>
<keyword evidence="17" id="KW-1185">Reference proteome</keyword>
<sequence length="635" mass="65830">MSNSAQQIVDAVGGPDNISSLTHCATRLRFQLNDASVVDAKTVDSIDGVMGSVPQAGERYQVIIGGAVQSVYNEINALPAMANRGGGGGESADDVKAAARAKGPRGKFSWLDNFFEFLSDSFRPILGALLGASLFITFMALMGTLGVIGNWADPRTDLDPSWQFVNFMWQSVFVFLPLMVAYNATKKLGADPWVGFAVMALVMLPGFAALGESPAAYQANVAGSDVTLVDVFGIPLTIFNYGSQVFPPLLMAAVLGPLSKGLKKIIPANVQLIFVPFLSMLIMLPLTAFLIGPIGVFAGAGLANVLQSVNAFSPFIFAIIIPLAYPFMVPLGLHWPINAIMLLNIQTLGFDYIQGPMGAWNFACFGATAGVLFLAIKDKEVQMRQTATGALAAGLLGGISEPSLYGIHLRFKRIYPLMLVGCAVGGLVQGFGGGQVHTNAFVFTSLLTIPAFDRIGLYTLSIGAAFLVAMLLVIFLDYRTPEQRAESKAAKAALEGGDTSGAAAAGGAAAGGSTAAGVAATRSTDAGAGSNGTGANGTGAADPKDVVSDEDQAKASQWLAALGGPENVSQADAAAETRLRVQVKDSTKVDEAALNAAGLPGAVQVSPDLWHLVVGSNANQYATAMGAKLGKQPVG</sequence>
<protein>
    <submittedName>
        <fullName evidence="16">PTS sugar transporter subunit IIABC</fullName>
    </submittedName>
</protein>
<evidence type="ECO:0000313" key="17">
    <source>
        <dbReference type="Proteomes" id="UP000270616"/>
    </source>
</evidence>
<comment type="caution">
    <text evidence="11">Lacks conserved residue(s) required for the propagation of feature annotation.</text>
</comment>
<keyword evidence="2" id="KW-0813">Transport</keyword>
<feature type="domain" description="PTS EIIB type-1" evidence="14">
    <location>
        <begin position="2"/>
        <end position="85"/>
    </location>
</feature>
<dbReference type="GO" id="GO:0009401">
    <property type="term" value="P:phosphoenolpyruvate-dependent sugar phosphotransferase system"/>
    <property type="evidence" value="ECO:0007669"/>
    <property type="project" value="UniProtKB-KW"/>
</dbReference>
<dbReference type="GO" id="GO:0005886">
    <property type="term" value="C:plasma membrane"/>
    <property type="evidence" value="ECO:0007669"/>
    <property type="project" value="UniProtKB-SubCell"/>
</dbReference>
<comment type="subcellular location">
    <subcellularLocation>
        <location evidence="1">Cell membrane</location>
        <topology evidence="1">Multi-pass membrane protein</topology>
    </subcellularLocation>
</comment>
<dbReference type="OrthoDB" id="9797715at2"/>
<evidence type="ECO:0000256" key="7">
    <source>
        <dbReference type="ARBA" id="ARBA00022692"/>
    </source>
</evidence>
<keyword evidence="4 16" id="KW-0762">Sugar transport</keyword>
<dbReference type="Gene3D" id="3.30.1360.60">
    <property type="entry name" value="Glucose permease domain IIB"/>
    <property type="match status" value="2"/>
</dbReference>
<dbReference type="PANTHER" id="PTHR30175:SF1">
    <property type="entry name" value="PTS SYSTEM ARBUTIN-, CELLOBIOSE-, AND SALICIN-SPECIFIC EIIBC COMPONENT-RELATED"/>
    <property type="match status" value="1"/>
</dbReference>
<dbReference type="CDD" id="cd00212">
    <property type="entry name" value="PTS_IIB_glc"/>
    <property type="match status" value="1"/>
</dbReference>
<feature type="region of interest" description="Disordered" evidence="12">
    <location>
        <begin position="526"/>
        <end position="552"/>
    </location>
</feature>
<feature type="domain" description="PTS EIIB type-1" evidence="14">
    <location>
        <begin position="552"/>
        <end position="635"/>
    </location>
</feature>
<feature type="active site" description="Phosphocysteine intermediate; for EIIB activity" evidence="11">
    <location>
        <position position="24"/>
    </location>
</feature>
<gene>
    <name evidence="16" type="ORF">EDL96_10285</name>
</gene>
<feature type="transmembrane region" description="Helical" evidence="13">
    <location>
        <begin position="161"/>
        <end position="181"/>
    </location>
</feature>
<feature type="transmembrane region" description="Helical" evidence="13">
    <location>
        <begin position="193"/>
        <end position="211"/>
    </location>
</feature>
<comment type="caution">
    <text evidence="16">The sequence shown here is derived from an EMBL/GenBank/DDBJ whole genome shotgun (WGS) entry which is preliminary data.</text>
</comment>
<keyword evidence="3" id="KW-1003">Cell membrane</keyword>
<dbReference type="InterPro" id="IPR050558">
    <property type="entry name" value="PTS_Sugar-Specific_Components"/>
</dbReference>
<evidence type="ECO:0000256" key="4">
    <source>
        <dbReference type="ARBA" id="ARBA00022597"/>
    </source>
</evidence>
<evidence type="ECO:0000256" key="11">
    <source>
        <dbReference type="PROSITE-ProRule" id="PRU00421"/>
    </source>
</evidence>
<evidence type="ECO:0000256" key="3">
    <source>
        <dbReference type="ARBA" id="ARBA00022475"/>
    </source>
</evidence>
<accession>A0A3N3ZNB2</accession>
<dbReference type="AlphaFoldDB" id="A0A3N3ZNB2"/>
<evidence type="ECO:0000259" key="14">
    <source>
        <dbReference type="PROSITE" id="PS51098"/>
    </source>
</evidence>
<keyword evidence="6" id="KW-0598">Phosphotransferase system</keyword>
<dbReference type="SUPFAM" id="SSF55604">
    <property type="entry name" value="Glucose permease domain IIB"/>
    <property type="match status" value="2"/>
</dbReference>
<feature type="transmembrane region" description="Helical" evidence="13">
    <location>
        <begin position="414"/>
        <end position="435"/>
    </location>
</feature>
<dbReference type="PROSITE" id="PS51098">
    <property type="entry name" value="PTS_EIIB_TYPE_1"/>
    <property type="match status" value="2"/>
</dbReference>
<keyword evidence="8" id="KW-0418">Kinase</keyword>
<dbReference type="PROSITE" id="PS51103">
    <property type="entry name" value="PTS_EIIC_TYPE_1"/>
    <property type="match status" value="1"/>
</dbReference>
<evidence type="ECO:0000256" key="13">
    <source>
        <dbReference type="SAM" id="Phobius"/>
    </source>
</evidence>
<dbReference type="InterPro" id="IPR013013">
    <property type="entry name" value="PTS_EIIC_1"/>
</dbReference>
<dbReference type="InterPro" id="IPR018113">
    <property type="entry name" value="PTrfase_EIIB_Cys"/>
</dbReference>